<comment type="catalytic activity">
    <reaction evidence="6 10">
        <text>aldehydo-D-ribose 5-phosphate + D-glyceraldehyde 3-phosphate + L-glutamine = pyridoxal 5'-phosphate + L-glutamate + phosphate + 3 H2O + H(+)</text>
        <dbReference type="Rhea" id="RHEA:31507"/>
        <dbReference type="ChEBI" id="CHEBI:15377"/>
        <dbReference type="ChEBI" id="CHEBI:15378"/>
        <dbReference type="ChEBI" id="CHEBI:29985"/>
        <dbReference type="ChEBI" id="CHEBI:43474"/>
        <dbReference type="ChEBI" id="CHEBI:58273"/>
        <dbReference type="ChEBI" id="CHEBI:58359"/>
        <dbReference type="ChEBI" id="CHEBI:59776"/>
        <dbReference type="ChEBI" id="CHEBI:597326"/>
        <dbReference type="EC" id="4.3.3.6"/>
    </reaction>
</comment>
<keyword evidence="5 10" id="KW-0456">Lyase</keyword>
<evidence type="ECO:0000256" key="10">
    <source>
        <dbReference type="HAMAP-Rule" id="MF_01615"/>
    </source>
</evidence>
<dbReference type="OrthoDB" id="9810320at2"/>
<evidence type="ECO:0000256" key="11">
    <source>
        <dbReference type="PIRSR" id="PIRSR005639-1"/>
    </source>
</evidence>
<dbReference type="PROSITE" id="PS01236">
    <property type="entry name" value="PDXT_SNO_1"/>
    <property type="match status" value="1"/>
</dbReference>
<dbReference type="KEGG" id="cceu:CBR64_17985"/>
<comment type="function">
    <text evidence="8 10">Catalyzes the hydrolysis of glutamine to glutamate and ammonia as part of the biosynthesis of pyridoxal 5'-phosphate. The resulting ammonia molecule is channeled to the active site of PdxS.</text>
</comment>
<sequence>MTITIGVLALQGDVREHRAALETAGARTVGVRRPEELAAVDGLVLPGGESTTIDKLLRIFELAEPLRARIAEGLPVYGSCAGMILLADRILGGTADQRTIGGLDVTVRRNAFGRQVDSFETDLAFEGLVPRDGARDGGATARAEQGAVHAVFIRAPWVEEVGPGVKVLARIPDHEAPGIPAAAAGRIVAVQQGSLLATSFHPEISGDACVHELFVRIAKG</sequence>
<feature type="binding site" evidence="10 12">
    <location>
        <begin position="48"/>
        <end position="50"/>
    </location>
    <ligand>
        <name>L-glutamine</name>
        <dbReference type="ChEBI" id="CHEBI:58359"/>
    </ligand>
</feature>
<dbReference type="SUPFAM" id="SSF52317">
    <property type="entry name" value="Class I glutamine amidotransferase-like"/>
    <property type="match status" value="1"/>
</dbReference>
<evidence type="ECO:0000313" key="13">
    <source>
        <dbReference type="EMBL" id="ARU53043.1"/>
    </source>
</evidence>
<evidence type="ECO:0000256" key="2">
    <source>
        <dbReference type="ARBA" id="ARBA00022801"/>
    </source>
</evidence>
<evidence type="ECO:0000256" key="8">
    <source>
        <dbReference type="ARBA" id="ARBA00054599"/>
    </source>
</evidence>
<name>A0A1Y0I0X4_CELCE</name>
<keyword evidence="3 10" id="KW-0663">Pyridoxal phosphate</keyword>
<dbReference type="PANTHER" id="PTHR31559">
    <property type="entry name" value="PYRIDOXAL 5'-PHOSPHATE SYNTHASE SUBUNIT SNO"/>
    <property type="match status" value="1"/>
</dbReference>
<dbReference type="AlphaFoldDB" id="A0A1Y0I0X4"/>
<dbReference type="GO" id="GO:0006543">
    <property type="term" value="P:L-glutamine catabolic process"/>
    <property type="evidence" value="ECO:0007669"/>
    <property type="project" value="UniProtKB-UniRule"/>
</dbReference>
<dbReference type="FunFam" id="3.40.50.880:FF:000010">
    <property type="entry name" value="uncharacterized protein LOC100176842 isoform X2"/>
    <property type="match status" value="1"/>
</dbReference>
<evidence type="ECO:0000256" key="3">
    <source>
        <dbReference type="ARBA" id="ARBA00022898"/>
    </source>
</evidence>
<dbReference type="PROSITE" id="PS51130">
    <property type="entry name" value="PDXT_SNO_2"/>
    <property type="match status" value="1"/>
</dbReference>
<dbReference type="GO" id="GO:0036381">
    <property type="term" value="F:pyridoxal 5'-phosphate synthase (glutamine hydrolysing) activity"/>
    <property type="evidence" value="ECO:0007669"/>
    <property type="project" value="UniProtKB-UniRule"/>
</dbReference>
<comment type="subunit">
    <text evidence="9 10">In the presence of PdxS, forms a dodecamer of heterodimers. Only shows activity in the heterodimer.</text>
</comment>
<dbReference type="GO" id="GO:0005829">
    <property type="term" value="C:cytosol"/>
    <property type="evidence" value="ECO:0007669"/>
    <property type="project" value="TreeGrafter"/>
</dbReference>
<proteinExistence type="inferred from homology"/>
<comment type="catalytic activity">
    <reaction evidence="7 10">
        <text>L-glutamine + H2O = L-glutamate + NH4(+)</text>
        <dbReference type="Rhea" id="RHEA:15889"/>
        <dbReference type="ChEBI" id="CHEBI:15377"/>
        <dbReference type="ChEBI" id="CHEBI:28938"/>
        <dbReference type="ChEBI" id="CHEBI:29985"/>
        <dbReference type="ChEBI" id="CHEBI:58359"/>
        <dbReference type="EC" id="3.5.1.2"/>
    </reaction>
</comment>
<accession>A0A1Y0I0X4</accession>
<dbReference type="GO" id="GO:1903600">
    <property type="term" value="C:glutaminase complex"/>
    <property type="evidence" value="ECO:0007669"/>
    <property type="project" value="TreeGrafter"/>
</dbReference>
<comment type="similarity">
    <text evidence="1 10">Belongs to the glutaminase PdxT/SNO family.</text>
</comment>
<dbReference type="GO" id="GO:0042823">
    <property type="term" value="P:pyridoxal phosphate biosynthetic process"/>
    <property type="evidence" value="ECO:0007669"/>
    <property type="project" value="UniProtKB-UniRule"/>
</dbReference>
<comment type="pathway">
    <text evidence="10">Cofactor biosynthesis; pyridoxal 5'-phosphate biosynthesis.</text>
</comment>
<feature type="active site" description="Charge relay system" evidence="10 11">
    <location>
        <position position="201"/>
    </location>
</feature>
<dbReference type="Gene3D" id="3.40.50.880">
    <property type="match status" value="1"/>
</dbReference>
<dbReference type="NCBIfam" id="TIGR03800">
    <property type="entry name" value="PLP_synth_Pdx2"/>
    <property type="match status" value="1"/>
</dbReference>
<keyword evidence="4 10" id="KW-0315">Glutamine amidotransferase</keyword>
<evidence type="ECO:0000256" key="9">
    <source>
        <dbReference type="ARBA" id="ARBA00064749"/>
    </source>
</evidence>
<feature type="active site" description="Charge relay system" evidence="10 11">
    <location>
        <position position="203"/>
    </location>
</feature>
<evidence type="ECO:0000256" key="4">
    <source>
        <dbReference type="ARBA" id="ARBA00022962"/>
    </source>
</evidence>
<dbReference type="GO" id="GO:0004359">
    <property type="term" value="F:glutaminase activity"/>
    <property type="evidence" value="ECO:0007669"/>
    <property type="project" value="UniProtKB-UniRule"/>
</dbReference>
<organism evidence="13 14">
    <name type="scientific">Cellulosimicrobium cellulans</name>
    <name type="common">Arthrobacter luteus</name>
    <dbReference type="NCBI Taxonomy" id="1710"/>
    <lineage>
        <taxon>Bacteria</taxon>
        <taxon>Bacillati</taxon>
        <taxon>Actinomycetota</taxon>
        <taxon>Actinomycetes</taxon>
        <taxon>Micrococcales</taxon>
        <taxon>Promicromonosporaceae</taxon>
        <taxon>Cellulosimicrobium</taxon>
    </lineage>
</organism>
<protein>
    <recommendedName>
        <fullName evidence="10">Pyridoxal 5'-phosphate synthase subunit PdxT</fullName>
        <ecNumber evidence="10">4.3.3.6</ecNumber>
    </recommendedName>
    <alternativeName>
        <fullName evidence="10">Pdx2</fullName>
    </alternativeName>
    <alternativeName>
        <fullName evidence="10">Pyridoxal 5'-phosphate synthase glutaminase subunit</fullName>
        <ecNumber evidence="10">3.5.1.2</ecNumber>
    </alternativeName>
</protein>
<keyword evidence="2 10" id="KW-0378">Hydrolase</keyword>
<dbReference type="Pfam" id="PF01174">
    <property type="entry name" value="SNO"/>
    <property type="match status" value="1"/>
</dbReference>
<dbReference type="PANTHER" id="PTHR31559:SF0">
    <property type="entry name" value="PYRIDOXAL 5'-PHOSPHATE SYNTHASE SUBUNIT SNO1-RELATED"/>
    <property type="match status" value="1"/>
</dbReference>
<evidence type="ECO:0000313" key="14">
    <source>
        <dbReference type="Proteomes" id="UP000196228"/>
    </source>
</evidence>
<evidence type="ECO:0000256" key="6">
    <source>
        <dbReference type="ARBA" id="ARBA00047992"/>
    </source>
</evidence>
<evidence type="ECO:0000256" key="7">
    <source>
        <dbReference type="ARBA" id="ARBA00049534"/>
    </source>
</evidence>
<dbReference type="UniPathway" id="UPA00245"/>
<dbReference type="InterPro" id="IPR002161">
    <property type="entry name" value="PdxT/SNO"/>
</dbReference>
<dbReference type="InterPro" id="IPR029062">
    <property type="entry name" value="Class_I_gatase-like"/>
</dbReference>
<dbReference type="CDD" id="cd01749">
    <property type="entry name" value="GATase1_PB"/>
    <property type="match status" value="1"/>
</dbReference>
<dbReference type="RefSeq" id="WP_087471980.1">
    <property type="nucleotide sequence ID" value="NZ_CP021383.1"/>
</dbReference>
<dbReference type="EC" id="4.3.3.6" evidence="10"/>
<dbReference type="PROSITE" id="PS51273">
    <property type="entry name" value="GATASE_TYPE_1"/>
    <property type="match status" value="1"/>
</dbReference>
<dbReference type="EMBL" id="CP021383">
    <property type="protein sequence ID" value="ARU53043.1"/>
    <property type="molecule type" value="Genomic_DNA"/>
</dbReference>
<dbReference type="GO" id="GO:0008614">
    <property type="term" value="P:pyridoxine metabolic process"/>
    <property type="evidence" value="ECO:0007669"/>
    <property type="project" value="TreeGrafter"/>
</dbReference>
<feature type="binding site" evidence="10 12">
    <location>
        <begin position="153"/>
        <end position="154"/>
    </location>
    <ligand>
        <name>L-glutamine</name>
        <dbReference type="ChEBI" id="CHEBI:58359"/>
    </ligand>
</feature>
<dbReference type="InterPro" id="IPR021196">
    <property type="entry name" value="PdxT/SNO_CS"/>
</dbReference>
<feature type="binding site" evidence="10 12">
    <location>
        <position position="109"/>
    </location>
    <ligand>
        <name>L-glutamine</name>
        <dbReference type="ChEBI" id="CHEBI:58359"/>
    </ligand>
</feature>
<evidence type="ECO:0000256" key="1">
    <source>
        <dbReference type="ARBA" id="ARBA00008345"/>
    </source>
</evidence>
<dbReference type="EC" id="3.5.1.2" evidence="10"/>
<dbReference type="HAMAP" id="MF_01615">
    <property type="entry name" value="PdxT"/>
    <property type="match status" value="1"/>
</dbReference>
<feature type="active site" description="Nucleophile" evidence="10 11">
    <location>
        <position position="80"/>
    </location>
</feature>
<evidence type="ECO:0000256" key="5">
    <source>
        <dbReference type="ARBA" id="ARBA00023239"/>
    </source>
</evidence>
<reference evidence="13 14" key="1">
    <citation type="submission" date="2017-05" db="EMBL/GenBank/DDBJ databases">
        <authorList>
            <person name="Song R."/>
            <person name="Chenine A.L."/>
            <person name="Ruprecht R.M."/>
        </authorList>
    </citation>
    <scope>NUCLEOTIDE SEQUENCE [LARGE SCALE GENOMIC DNA]</scope>
    <source>
        <strain evidence="13 14">PSBB019</strain>
    </source>
</reference>
<dbReference type="Proteomes" id="UP000196228">
    <property type="component" value="Chromosome"/>
</dbReference>
<evidence type="ECO:0000256" key="12">
    <source>
        <dbReference type="PIRSR" id="PIRSR005639-2"/>
    </source>
</evidence>
<dbReference type="PIRSF" id="PIRSF005639">
    <property type="entry name" value="Glut_amidoT_SNO"/>
    <property type="match status" value="1"/>
</dbReference>
<gene>
    <name evidence="10" type="primary">pdxT</name>
    <name evidence="13" type="ORF">CBR64_17985</name>
</gene>